<reference evidence="5 8" key="2">
    <citation type="submission" date="2020-04" db="EMBL/GenBank/DDBJ databases">
        <title>Antimicrobial susceptibility and clonality of vaginal-derived multi-drug resistant Mobiluncus isolates in China.</title>
        <authorList>
            <person name="Zhang X."/>
        </authorList>
    </citation>
    <scope>NUCLEOTIDE SEQUENCE [LARGE SCALE GENOMIC DNA]</scope>
    <source>
        <strain evidence="5 8">19</strain>
    </source>
</reference>
<evidence type="ECO:0000256" key="3">
    <source>
        <dbReference type="ARBA" id="ARBA00022845"/>
    </source>
</evidence>
<sequence>MSTNDEVTENTENAGDGEDFPTLKIRMVRPMPGLETHLDFSLSAVDETGVLWTLKSIIDPNVRLFAVPPVAFFDGYTPLIPSSARERIEMKEGEEPFILVIVHPASGSYPHTANLLAPLVINPENMSAIQVVLEDQDWPLQAPIGDPKEA</sequence>
<dbReference type="GO" id="GO:0044780">
    <property type="term" value="P:bacterial-type flagellum assembly"/>
    <property type="evidence" value="ECO:0007669"/>
    <property type="project" value="InterPro"/>
</dbReference>
<evidence type="ECO:0000313" key="8">
    <source>
        <dbReference type="Proteomes" id="UP000553981"/>
    </source>
</evidence>
<dbReference type="SUPFAM" id="SSF141457">
    <property type="entry name" value="BH3618-like"/>
    <property type="match status" value="1"/>
</dbReference>
<organism evidence="6 7">
    <name type="scientific">Mobiluncus curtisii</name>
    <dbReference type="NCBI Taxonomy" id="2051"/>
    <lineage>
        <taxon>Bacteria</taxon>
        <taxon>Bacillati</taxon>
        <taxon>Actinomycetota</taxon>
        <taxon>Actinomycetes</taxon>
        <taxon>Actinomycetales</taxon>
        <taxon>Actinomycetaceae</taxon>
        <taxon>Mobiluncus</taxon>
    </lineage>
</organism>
<keyword evidence="6" id="KW-0966">Cell projection</keyword>
<evidence type="ECO:0000256" key="2">
    <source>
        <dbReference type="ARBA" id="ARBA00022795"/>
    </source>
</evidence>
<evidence type="ECO:0000256" key="4">
    <source>
        <dbReference type="SAM" id="MobiDB-lite"/>
    </source>
</evidence>
<evidence type="ECO:0000313" key="7">
    <source>
        <dbReference type="Proteomes" id="UP000250245"/>
    </source>
</evidence>
<dbReference type="EMBL" id="JABCUI010000002">
    <property type="protein sequence ID" value="NMW87282.1"/>
    <property type="molecule type" value="Genomic_DNA"/>
</dbReference>
<reference evidence="6 7" key="1">
    <citation type="submission" date="2018-06" db="EMBL/GenBank/DDBJ databases">
        <authorList>
            <consortium name="Pathogen Informatics"/>
            <person name="Doyle S."/>
        </authorList>
    </citation>
    <scope>NUCLEOTIDE SEQUENCE [LARGE SCALE GENOMIC DNA]</scope>
    <source>
        <strain evidence="6 7">NCTC11820</strain>
    </source>
</reference>
<dbReference type="Proteomes" id="UP000553981">
    <property type="component" value="Unassembled WGS sequence"/>
</dbReference>
<dbReference type="InterPro" id="IPR024046">
    <property type="entry name" value="Flagellar_assmbl_FliW_dom_sf"/>
</dbReference>
<dbReference type="AlphaFoldDB" id="A0A2X2YH27"/>
<feature type="compositionally biased region" description="Polar residues" evidence="4">
    <location>
        <begin position="1"/>
        <end position="13"/>
    </location>
</feature>
<dbReference type="Gene3D" id="2.30.290.10">
    <property type="entry name" value="BH3618-like"/>
    <property type="match status" value="1"/>
</dbReference>
<evidence type="ECO:0000313" key="5">
    <source>
        <dbReference type="EMBL" id="NMW87282.1"/>
    </source>
</evidence>
<feature type="region of interest" description="Disordered" evidence="4">
    <location>
        <begin position="1"/>
        <end position="21"/>
    </location>
</feature>
<keyword evidence="1" id="KW-0963">Cytoplasm</keyword>
<dbReference type="PANTHER" id="PTHR39190:SF1">
    <property type="entry name" value="FLAGELLAR ASSEMBLY FACTOR FLIW"/>
    <property type="match status" value="1"/>
</dbReference>
<keyword evidence="2" id="KW-1005">Bacterial flagellum biogenesis</keyword>
<keyword evidence="3" id="KW-0810">Translation regulation</keyword>
<dbReference type="GeneID" id="55564992"/>
<keyword evidence="6" id="KW-0282">Flagellum</keyword>
<name>A0A2X2YH27_9ACTO</name>
<gene>
    <name evidence="6" type="primary">fliW</name>
    <name evidence="5" type="ORF">HHJ67_05885</name>
    <name evidence="6" type="ORF">NCTC11820_01738</name>
</gene>
<dbReference type="PANTHER" id="PTHR39190">
    <property type="entry name" value="FLAGELLAR ASSEMBLY FACTOR FLIW"/>
    <property type="match status" value="1"/>
</dbReference>
<dbReference type="OMA" id="VRAIMNR"/>
<proteinExistence type="predicted"/>
<accession>A0A2X2YH27</accession>
<protein>
    <submittedName>
        <fullName evidence="6">Flagellar assembly factor FliW</fullName>
    </submittedName>
    <submittedName>
        <fullName evidence="5">Flagellar assembly protein FliW</fullName>
    </submittedName>
</protein>
<dbReference type="GO" id="GO:0006417">
    <property type="term" value="P:regulation of translation"/>
    <property type="evidence" value="ECO:0007669"/>
    <property type="project" value="UniProtKB-KW"/>
</dbReference>
<keyword evidence="6" id="KW-0969">Cilium</keyword>
<evidence type="ECO:0000256" key="1">
    <source>
        <dbReference type="ARBA" id="ARBA00022490"/>
    </source>
</evidence>
<dbReference type="InterPro" id="IPR003775">
    <property type="entry name" value="Flagellar_assembly_factor_FliW"/>
</dbReference>
<dbReference type="RefSeq" id="WP_004007588.1">
    <property type="nucleotide sequence ID" value="NZ_CAMYEK010000014.1"/>
</dbReference>
<dbReference type="EMBL" id="UASJ01000001">
    <property type="protein sequence ID" value="SQB65668.1"/>
    <property type="molecule type" value="Genomic_DNA"/>
</dbReference>
<dbReference type="Proteomes" id="UP000250245">
    <property type="component" value="Unassembled WGS sequence"/>
</dbReference>
<evidence type="ECO:0000313" key="6">
    <source>
        <dbReference type="EMBL" id="SQB65668.1"/>
    </source>
</evidence>
<dbReference type="Pfam" id="PF02623">
    <property type="entry name" value="FliW"/>
    <property type="match status" value="1"/>
</dbReference>